<dbReference type="EMBL" id="LR900756">
    <property type="protein sequence ID" value="CAD7246785.1"/>
    <property type="molecule type" value="Genomic_DNA"/>
</dbReference>
<dbReference type="EMBL" id="CAJPEV010001239">
    <property type="protein sequence ID" value="CAG0891544.1"/>
    <property type="molecule type" value="Genomic_DNA"/>
</dbReference>
<accession>A0A7R8X9Z8</accession>
<dbReference type="Proteomes" id="UP000677054">
    <property type="component" value="Unassembled WGS sequence"/>
</dbReference>
<dbReference type="Pfam" id="PF09404">
    <property type="entry name" value="C12orf66_like"/>
    <property type="match status" value="1"/>
</dbReference>
<sequence length="110" mass="12682">MIVLQKLVPICLCKVKVLMSCGKEEEEEFLENFFLALSQFNYDKAKEQAERERETAKQKGSIWVPFLTNLTQLAMAEKTYTSLLFLLPKGFLRKEVLYRSSSILINAGEL</sequence>
<proteinExistence type="predicted"/>
<dbReference type="GO" id="GO:0061462">
    <property type="term" value="P:protein localization to lysosome"/>
    <property type="evidence" value="ECO:0007669"/>
    <property type="project" value="TreeGrafter"/>
</dbReference>
<dbReference type="AlphaFoldDB" id="A0A7R8X9Z8"/>
<gene>
    <name evidence="1" type="ORF">DSTB1V02_LOCUS6631</name>
</gene>
<organism evidence="1">
    <name type="scientific">Darwinula stevensoni</name>
    <dbReference type="NCBI Taxonomy" id="69355"/>
    <lineage>
        <taxon>Eukaryota</taxon>
        <taxon>Metazoa</taxon>
        <taxon>Ecdysozoa</taxon>
        <taxon>Arthropoda</taxon>
        <taxon>Crustacea</taxon>
        <taxon>Oligostraca</taxon>
        <taxon>Ostracoda</taxon>
        <taxon>Podocopa</taxon>
        <taxon>Podocopida</taxon>
        <taxon>Darwinulocopina</taxon>
        <taxon>Darwinuloidea</taxon>
        <taxon>Darwinulidae</taxon>
        <taxon>Darwinula</taxon>
    </lineage>
</organism>
<name>A0A7R8X9Z8_9CRUS</name>
<dbReference type="GO" id="GO:0042149">
    <property type="term" value="P:cellular response to glucose starvation"/>
    <property type="evidence" value="ECO:0007669"/>
    <property type="project" value="TreeGrafter"/>
</dbReference>
<dbReference type="OrthoDB" id="1274115at2759"/>
<dbReference type="GO" id="GO:0034198">
    <property type="term" value="P:cellular response to amino acid starvation"/>
    <property type="evidence" value="ECO:0007669"/>
    <property type="project" value="TreeGrafter"/>
</dbReference>
<dbReference type="GO" id="GO:1904262">
    <property type="term" value="P:negative regulation of TORC1 signaling"/>
    <property type="evidence" value="ECO:0007669"/>
    <property type="project" value="TreeGrafter"/>
</dbReference>
<evidence type="ECO:0000313" key="2">
    <source>
        <dbReference type="Proteomes" id="UP000677054"/>
    </source>
</evidence>
<keyword evidence="2" id="KW-1185">Reference proteome</keyword>
<evidence type="ECO:0000313" key="1">
    <source>
        <dbReference type="EMBL" id="CAD7246785.1"/>
    </source>
</evidence>
<reference evidence="1" key="1">
    <citation type="submission" date="2020-11" db="EMBL/GenBank/DDBJ databases">
        <authorList>
            <person name="Tran Van P."/>
        </authorList>
    </citation>
    <scope>NUCLEOTIDE SEQUENCE</scope>
</reference>
<dbReference type="PANTHER" id="PTHR31581">
    <property type="entry name" value="KICSTOR COMPLEX PROTEIN C12ORF66"/>
    <property type="match status" value="1"/>
</dbReference>
<dbReference type="InterPro" id="IPR018544">
    <property type="entry name" value="KICS_2"/>
</dbReference>
<dbReference type="PANTHER" id="PTHR31581:SF1">
    <property type="entry name" value="KICSTOR SUBUNIT 2"/>
    <property type="match status" value="1"/>
</dbReference>
<protein>
    <submittedName>
        <fullName evidence="1">Uncharacterized protein</fullName>
    </submittedName>
</protein>